<dbReference type="EMBL" id="PGOL01002121">
    <property type="protein sequence ID" value="PKI50349.1"/>
    <property type="molecule type" value="Genomic_DNA"/>
</dbReference>
<name>A0A2I0J277_PUNGR</name>
<feature type="region of interest" description="Disordered" evidence="1">
    <location>
        <begin position="1"/>
        <end position="30"/>
    </location>
</feature>
<dbReference type="Proteomes" id="UP000233551">
    <property type="component" value="Unassembled WGS sequence"/>
</dbReference>
<evidence type="ECO:0000256" key="1">
    <source>
        <dbReference type="SAM" id="MobiDB-lite"/>
    </source>
</evidence>
<keyword evidence="3" id="KW-1185">Reference proteome</keyword>
<reference evidence="2 3" key="1">
    <citation type="submission" date="2017-11" db="EMBL/GenBank/DDBJ databases">
        <title>De-novo sequencing of pomegranate (Punica granatum L.) genome.</title>
        <authorList>
            <person name="Akparov Z."/>
            <person name="Amiraslanov A."/>
            <person name="Hajiyeva S."/>
            <person name="Abbasov M."/>
            <person name="Kaur K."/>
            <person name="Hamwieh A."/>
            <person name="Solovyev V."/>
            <person name="Salamov A."/>
            <person name="Braich B."/>
            <person name="Kosarev P."/>
            <person name="Mahmoud A."/>
            <person name="Hajiyev E."/>
            <person name="Babayeva S."/>
            <person name="Izzatullayeva V."/>
            <person name="Mammadov A."/>
            <person name="Mammadov A."/>
            <person name="Sharifova S."/>
            <person name="Ojaghi J."/>
            <person name="Eynullazada K."/>
            <person name="Bayramov B."/>
            <person name="Abdulazimova A."/>
            <person name="Shahmuradov I."/>
        </authorList>
    </citation>
    <scope>NUCLEOTIDE SEQUENCE [LARGE SCALE GENOMIC DNA]</scope>
    <source>
        <strain evidence="3">cv. AG2017</strain>
        <tissue evidence="2">Leaf</tissue>
    </source>
</reference>
<sequence length="251" mass="27902">MATGEGPESWQPQQSRKNGSARELRARHGVRSGSLDSLGADLGVRERGCARLVGPRTVATSSRMRMRVVRNPLNVMARLAEVVGRNGTSKGSVCAARSFRLENLECLNDEDLNEPNIAIRRVNKRSGDSAPRESVLPAWTFGVEFSVPRCSGIVVISVFRGRALKARRETFMTTETSFGKPSRVPEGHLKLVPRPWWSLGVCRPVFGCRLLVSEAGPESPHEWDLEDVEWWVKGRSPWKAVKCEVEARGKQ</sequence>
<gene>
    <name evidence="2" type="ORF">CRG98_029258</name>
</gene>
<protein>
    <submittedName>
        <fullName evidence="2">Uncharacterized protein</fullName>
    </submittedName>
</protein>
<dbReference type="AlphaFoldDB" id="A0A2I0J277"/>
<comment type="caution">
    <text evidence="2">The sequence shown here is derived from an EMBL/GenBank/DDBJ whole genome shotgun (WGS) entry which is preliminary data.</text>
</comment>
<evidence type="ECO:0000313" key="2">
    <source>
        <dbReference type="EMBL" id="PKI50349.1"/>
    </source>
</evidence>
<accession>A0A2I0J277</accession>
<proteinExistence type="predicted"/>
<evidence type="ECO:0000313" key="3">
    <source>
        <dbReference type="Proteomes" id="UP000233551"/>
    </source>
</evidence>
<organism evidence="2 3">
    <name type="scientific">Punica granatum</name>
    <name type="common">Pomegranate</name>
    <dbReference type="NCBI Taxonomy" id="22663"/>
    <lineage>
        <taxon>Eukaryota</taxon>
        <taxon>Viridiplantae</taxon>
        <taxon>Streptophyta</taxon>
        <taxon>Embryophyta</taxon>
        <taxon>Tracheophyta</taxon>
        <taxon>Spermatophyta</taxon>
        <taxon>Magnoliopsida</taxon>
        <taxon>eudicotyledons</taxon>
        <taxon>Gunneridae</taxon>
        <taxon>Pentapetalae</taxon>
        <taxon>rosids</taxon>
        <taxon>malvids</taxon>
        <taxon>Myrtales</taxon>
        <taxon>Lythraceae</taxon>
        <taxon>Punica</taxon>
    </lineage>
</organism>